<feature type="transmembrane region" description="Helical" evidence="1">
    <location>
        <begin position="48"/>
        <end position="74"/>
    </location>
</feature>
<dbReference type="RefSeq" id="WP_191810154.1">
    <property type="nucleotide sequence ID" value="NZ_JACSPV010000004.1"/>
</dbReference>
<sequence>MRFLISNILALFVFLISYILTLFFFFLLNVLAIFIGSQVNDYSFNEHFNLYLVIYFPIIVLLAFVGVVIGELVLKISFLNTNKRRFFSLLILGLVFGIFVSALLYLIQGRSLITDDMSNILAFIILSVAGSLTFFVSKVITESLFRKKLCNAK</sequence>
<accession>A0ABR8VHH7</accession>
<evidence type="ECO:0000313" key="3">
    <source>
        <dbReference type="Proteomes" id="UP000648182"/>
    </source>
</evidence>
<gene>
    <name evidence="2" type="ORF">H9631_03985</name>
</gene>
<dbReference type="EMBL" id="JACSPV010000004">
    <property type="protein sequence ID" value="MBD8004231.1"/>
    <property type="molecule type" value="Genomic_DNA"/>
</dbReference>
<comment type="caution">
    <text evidence="2">The sequence shown here is derived from an EMBL/GenBank/DDBJ whole genome shotgun (WGS) entry which is preliminary data.</text>
</comment>
<keyword evidence="1" id="KW-1133">Transmembrane helix</keyword>
<keyword evidence="1" id="KW-0472">Membrane</keyword>
<evidence type="ECO:0000256" key="1">
    <source>
        <dbReference type="SAM" id="Phobius"/>
    </source>
</evidence>
<proteinExistence type="predicted"/>
<feature type="transmembrane region" description="Helical" evidence="1">
    <location>
        <begin position="12"/>
        <end position="36"/>
    </location>
</feature>
<feature type="transmembrane region" description="Helical" evidence="1">
    <location>
        <begin position="120"/>
        <end position="140"/>
    </location>
</feature>
<protein>
    <submittedName>
        <fullName evidence="2">Uncharacterized protein</fullName>
    </submittedName>
</protein>
<keyword evidence="1" id="KW-0812">Transmembrane</keyword>
<dbReference type="Proteomes" id="UP000648182">
    <property type="component" value="Unassembled WGS sequence"/>
</dbReference>
<keyword evidence="3" id="KW-1185">Reference proteome</keyword>
<feature type="transmembrane region" description="Helical" evidence="1">
    <location>
        <begin position="86"/>
        <end position="108"/>
    </location>
</feature>
<name>A0ABR8VHH7_9BACI</name>
<evidence type="ECO:0000313" key="2">
    <source>
        <dbReference type="EMBL" id="MBD8004231.1"/>
    </source>
</evidence>
<organism evidence="2 3">
    <name type="scientific">Bacillus norwichensis</name>
    <dbReference type="NCBI Taxonomy" id="2762217"/>
    <lineage>
        <taxon>Bacteria</taxon>
        <taxon>Bacillati</taxon>
        <taxon>Bacillota</taxon>
        <taxon>Bacilli</taxon>
        <taxon>Bacillales</taxon>
        <taxon>Bacillaceae</taxon>
        <taxon>Bacillus</taxon>
    </lineage>
</organism>
<reference evidence="2 3" key="1">
    <citation type="submission" date="2020-08" db="EMBL/GenBank/DDBJ databases">
        <title>A Genomic Blueprint of the Chicken Gut Microbiome.</title>
        <authorList>
            <person name="Gilroy R."/>
            <person name="Ravi A."/>
            <person name="Getino M."/>
            <person name="Pursley I."/>
            <person name="Horton D.L."/>
            <person name="Alikhan N.-F."/>
            <person name="Baker D."/>
            <person name="Gharbi K."/>
            <person name="Hall N."/>
            <person name="Watson M."/>
            <person name="Adriaenssens E.M."/>
            <person name="Foster-Nyarko E."/>
            <person name="Jarju S."/>
            <person name="Secka A."/>
            <person name="Antonio M."/>
            <person name="Oren A."/>
            <person name="Chaudhuri R."/>
            <person name="La Ragione R.M."/>
            <person name="Hildebrand F."/>
            <person name="Pallen M.J."/>
        </authorList>
    </citation>
    <scope>NUCLEOTIDE SEQUENCE [LARGE SCALE GENOMIC DNA]</scope>
    <source>
        <strain evidence="2 3">Sa1BUA2</strain>
    </source>
</reference>